<reference evidence="1 2" key="1">
    <citation type="submission" date="2024-04" db="EMBL/GenBank/DDBJ databases">
        <title>Draft genome sequence of Thalassolituus maritimus NBRC 116585.</title>
        <authorList>
            <person name="Miyakawa T."/>
            <person name="Kusuya Y."/>
            <person name="Miura T."/>
        </authorList>
    </citation>
    <scope>NUCLEOTIDE SEQUENCE [LARGE SCALE GENOMIC DNA]</scope>
    <source>
        <strain evidence="1 2">5NW40-0001</strain>
    </source>
</reference>
<dbReference type="Proteomes" id="UP001481413">
    <property type="component" value="Unassembled WGS sequence"/>
</dbReference>
<sequence length="208" mass="23415">MQPEASILYQSLLALGADNPGRYARHRLWALMFWRPLYLVACSVCCQDCLDERFECSHLDLSEFRLHWAEGTVVGFSGVRRQDRSRSASSAQNAETAADRLQRGVEKQMTTLVRCCDQLLASVSELKRINRRFALQLVLDALLERLAALDVSSDQSLKIANAFVQATKETLGLAVLPGHWQPDYQRQSCCLHYLKSANDLCPGCPRNV</sequence>
<evidence type="ECO:0000313" key="1">
    <source>
        <dbReference type="EMBL" id="GAA6144359.1"/>
    </source>
</evidence>
<gene>
    <name evidence="1" type="ORF">NBRC116585_04760</name>
</gene>
<keyword evidence="2" id="KW-1185">Reference proteome</keyword>
<evidence type="ECO:0008006" key="3">
    <source>
        <dbReference type="Google" id="ProtNLM"/>
    </source>
</evidence>
<protein>
    <recommendedName>
        <fullName evidence="3">Ferric siderophore reductase C-terminal domain-containing protein</fullName>
    </recommendedName>
</protein>
<organism evidence="1 2">
    <name type="scientific">Thalassolituus maritimus</name>
    <dbReference type="NCBI Taxonomy" id="484498"/>
    <lineage>
        <taxon>Bacteria</taxon>
        <taxon>Pseudomonadati</taxon>
        <taxon>Pseudomonadota</taxon>
        <taxon>Gammaproteobacteria</taxon>
        <taxon>Oceanospirillales</taxon>
        <taxon>Oceanospirillaceae</taxon>
        <taxon>Thalassolituus</taxon>
    </lineage>
</organism>
<accession>A0ABP9ZW89</accession>
<comment type="caution">
    <text evidence="1">The sequence shown here is derived from an EMBL/GenBank/DDBJ whole genome shotgun (WGS) entry which is preliminary data.</text>
</comment>
<evidence type="ECO:0000313" key="2">
    <source>
        <dbReference type="Proteomes" id="UP001481413"/>
    </source>
</evidence>
<dbReference type="EMBL" id="BAABWH010000001">
    <property type="protein sequence ID" value="GAA6144359.1"/>
    <property type="molecule type" value="Genomic_DNA"/>
</dbReference>
<name>A0ABP9ZW89_9GAMM</name>
<proteinExistence type="predicted"/>